<dbReference type="InterPro" id="IPR050354">
    <property type="entry name" value="F-box/kelch-repeat_ARATH"/>
</dbReference>
<dbReference type="OrthoDB" id="10463728at2759"/>
<dbReference type="EMBL" id="JAAMPC010000004">
    <property type="protein sequence ID" value="KAG2317188.1"/>
    <property type="molecule type" value="Genomic_DNA"/>
</dbReference>
<dbReference type="Pfam" id="PF00646">
    <property type="entry name" value="F-box"/>
    <property type="match status" value="1"/>
</dbReference>
<dbReference type="InterPro" id="IPR057499">
    <property type="entry name" value="Kelch_FKB95"/>
</dbReference>
<dbReference type="Proteomes" id="UP000886595">
    <property type="component" value="Unassembled WGS sequence"/>
</dbReference>
<evidence type="ECO:0000313" key="4">
    <source>
        <dbReference type="Proteomes" id="UP000886595"/>
    </source>
</evidence>
<dbReference type="InterPro" id="IPR036047">
    <property type="entry name" value="F-box-like_dom_sf"/>
</dbReference>
<evidence type="ECO:0000256" key="1">
    <source>
        <dbReference type="SAM" id="MobiDB-lite"/>
    </source>
</evidence>
<name>A0A8X7VUM3_BRACI</name>
<dbReference type="SUPFAM" id="SSF81383">
    <property type="entry name" value="F-box domain"/>
    <property type="match status" value="1"/>
</dbReference>
<dbReference type="SMART" id="SM00256">
    <property type="entry name" value="FBOX"/>
    <property type="match status" value="1"/>
</dbReference>
<dbReference type="PROSITE" id="PS50181">
    <property type="entry name" value="FBOX"/>
    <property type="match status" value="1"/>
</dbReference>
<feature type="domain" description="F-box" evidence="2">
    <location>
        <begin position="31"/>
        <end position="79"/>
    </location>
</feature>
<proteinExistence type="predicted"/>
<dbReference type="InterPro" id="IPR015915">
    <property type="entry name" value="Kelch-typ_b-propeller"/>
</dbReference>
<dbReference type="SUPFAM" id="SSF117281">
    <property type="entry name" value="Kelch motif"/>
    <property type="match status" value="1"/>
</dbReference>
<organism evidence="3 4">
    <name type="scientific">Brassica carinata</name>
    <name type="common">Ethiopian mustard</name>
    <name type="synonym">Abyssinian cabbage</name>
    <dbReference type="NCBI Taxonomy" id="52824"/>
    <lineage>
        <taxon>Eukaryota</taxon>
        <taxon>Viridiplantae</taxon>
        <taxon>Streptophyta</taxon>
        <taxon>Embryophyta</taxon>
        <taxon>Tracheophyta</taxon>
        <taxon>Spermatophyta</taxon>
        <taxon>Magnoliopsida</taxon>
        <taxon>eudicotyledons</taxon>
        <taxon>Gunneridae</taxon>
        <taxon>Pentapetalae</taxon>
        <taxon>rosids</taxon>
        <taxon>malvids</taxon>
        <taxon>Brassicales</taxon>
        <taxon>Brassicaceae</taxon>
        <taxon>Brassiceae</taxon>
        <taxon>Brassica</taxon>
    </lineage>
</organism>
<dbReference type="AlphaFoldDB" id="A0A8X7VUM3"/>
<reference evidence="3 4" key="1">
    <citation type="submission" date="2020-02" db="EMBL/GenBank/DDBJ databases">
        <authorList>
            <person name="Ma Q."/>
            <person name="Huang Y."/>
            <person name="Song X."/>
            <person name="Pei D."/>
        </authorList>
    </citation>
    <scope>NUCLEOTIDE SEQUENCE [LARGE SCALE GENOMIC DNA]</scope>
    <source>
        <strain evidence="3">Sxm20200214</strain>
        <tissue evidence="3">Leaf</tissue>
    </source>
</reference>
<dbReference type="Gene3D" id="2.120.10.80">
    <property type="entry name" value="Kelch-type beta propeller"/>
    <property type="match status" value="1"/>
</dbReference>
<dbReference type="CDD" id="cd22152">
    <property type="entry name" value="F-box_AtAFR-like"/>
    <property type="match status" value="1"/>
</dbReference>
<comment type="caution">
    <text evidence="3">The sequence shown here is derived from an EMBL/GenBank/DDBJ whole genome shotgun (WGS) entry which is preliminary data.</text>
</comment>
<sequence>MSPPPLKKTKKRSSLTAGVEPPQEDSIAPPSLSLTSLPDEIIFNCLTRVPRCYYQNLRSVSKTLRSLVNSPELHRLRSFLPNKPKGSVYILFHVDKTPLYFWFTLRETEKTSTTTKIEYRLVPYSTPIRSKFMYRSCTIALGPEIFFVGGYIKPSTKLWILNTRSGDLTKGPNMNVARTCEAVVESIDGKVYVMGGCDDDDIHVEVFDPNSREWTVAESKKKLQPMRRLRASVNGKVYMVKGEKIVVYDPSKGQRFKKVKMPSGGGRHGGGLFYMCAVADVLYCYYFTHGLMGFDAKLKVWRRVVGLEKLGVAIFHNAATVEYDGKLAIFWHGSSKKDIRCVLIMLDLIGDVIRGTIEWCGTVAIMPYNYSFYRCFACSED</sequence>
<accession>A0A8X7VUM3</accession>
<dbReference type="Pfam" id="PF25210">
    <property type="entry name" value="Kelch_FKB95"/>
    <property type="match status" value="1"/>
</dbReference>
<evidence type="ECO:0000259" key="2">
    <source>
        <dbReference type="PROSITE" id="PS50181"/>
    </source>
</evidence>
<protein>
    <recommendedName>
        <fullName evidence="2">F-box domain-containing protein</fullName>
    </recommendedName>
</protein>
<dbReference type="PANTHER" id="PTHR24414">
    <property type="entry name" value="F-BOX/KELCH-REPEAT PROTEIN SKIP4"/>
    <property type="match status" value="1"/>
</dbReference>
<gene>
    <name evidence="3" type="ORF">Bca52824_020310</name>
</gene>
<dbReference type="InterPro" id="IPR001810">
    <property type="entry name" value="F-box_dom"/>
</dbReference>
<dbReference type="PANTHER" id="PTHR24414:SF143">
    <property type="entry name" value="F-BOX DOMAIN-CONTAINING PROTEIN"/>
    <property type="match status" value="1"/>
</dbReference>
<evidence type="ECO:0000313" key="3">
    <source>
        <dbReference type="EMBL" id="KAG2317188.1"/>
    </source>
</evidence>
<feature type="region of interest" description="Disordered" evidence="1">
    <location>
        <begin position="1"/>
        <end position="30"/>
    </location>
</feature>
<keyword evidence="4" id="KW-1185">Reference proteome</keyword>